<accession>A0AAW1ZCL0</accession>
<evidence type="ECO:0000256" key="4">
    <source>
        <dbReference type="ARBA" id="ARBA00038984"/>
    </source>
</evidence>
<dbReference type="Pfam" id="PF01408">
    <property type="entry name" value="GFO_IDH_MocA"/>
    <property type="match status" value="1"/>
</dbReference>
<gene>
    <name evidence="13" type="ORF">ABG768_011266</name>
</gene>
<feature type="domain" description="Gfo/Idh/MocA-like oxidoreductase N-terminal" evidence="11">
    <location>
        <begin position="4"/>
        <end position="121"/>
    </location>
</feature>
<dbReference type="InterPro" id="IPR050984">
    <property type="entry name" value="Gfo/Idh/MocA_domain"/>
</dbReference>
<evidence type="ECO:0000259" key="12">
    <source>
        <dbReference type="Pfam" id="PF22725"/>
    </source>
</evidence>
<evidence type="ECO:0000256" key="3">
    <source>
        <dbReference type="ARBA" id="ARBA00038853"/>
    </source>
</evidence>
<comment type="catalytic activity">
    <reaction evidence="9">
        <text>(1R,2R)-1,2-dihydrobenzene-1,2-diol + NADP(+) = catechol + NADPH + H(+)</text>
        <dbReference type="Rhea" id="RHEA:16729"/>
        <dbReference type="ChEBI" id="CHEBI:10702"/>
        <dbReference type="ChEBI" id="CHEBI:15378"/>
        <dbReference type="ChEBI" id="CHEBI:18135"/>
        <dbReference type="ChEBI" id="CHEBI:57783"/>
        <dbReference type="ChEBI" id="CHEBI:58349"/>
        <dbReference type="EC" id="1.3.1.20"/>
    </reaction>
</comment>
<dbReference type="SUPFAM" id="SSF51735">
    <property type="entry name" value="NAD(P)-binding Rossmann-fold domains"/>
    <property type="match status" value="1"/>
</dbReference>
<dbReference type="GO" id="GO:0000166">
    <property type="term" value="F:nucleotide binding"/>
    <property type="evidence" value="ECO:0007669"/>
    <property type="project" value="InterPro"/>
</dbReference>
<reference evidence="13 14" key="1">
    <citation type="submission" date="2024-05" db="EMBL/GenBank/DDBJ databases">
        <title>A high-quality chromosomal-level genome assembly of Topmouth culter (Culter alburnus).</title>
        <authorList>
            <person name="Zhao H."/>
        </authorList>
    </citation>
    <scope>NUCLEOTIDE SEQUENCE [LARGE SCALE GENOMIC DNA]</scope>
    <source>
        <strain evidence="13">CATC2023</strain>
        <tissue evidence="13">Muscle</tissue>
    </source>
</reference>
<dbReference type="AlphaFoldDB" id="A0AAW1ZCL0"/>
<dbReference type="Gene3D" id="3.30.360.10">
    <property type="entry name" value="Dihydrodipicolinate Reductase, domain 2"/>
    <property type="match status" value="1"/>
</dbReference>
<organism evidence="13 14">
    <name type="scientific">Culter alburnus</name>
    <name type="common">Topmouth culter</name>
    <dbReference type="NCBI Taxonomy" id="194366"/>
    <lineage>
        <taxon>Eukaryota</taxon>
        <taxon>Metazoa</taxon>
        <taxon>Chordata</taxon>
        <taxon>Craniata</taxon>
        <taxon>Vertebrata</taxon>
        <taxon>Euteleostomi</taxon>
        <taxon>Actinopterygii</taxon>
        <taxon>Neopterygii</taxon>
        <taxon>Teleostei</taxon>
        <taxon>Ostariophysi</taxon>
        <taxon>Cypriniformes</taxon>
        <taxon>Xenocyprididae</taxon>
        <taxon>Xenocypridinae</taxon>
        <taxon>Culter</taxon>
    </lineage>
</organism>
<evidence type="ECO:0000256" key="10">
    <source>
        <dbReference type="ARBA" id="ARBA00049233"/>
    </source>
</evidence>
<dbReference type="InterPro" id="IPR000683">
    <property type="entry name" value="Gfo/Idh/MocA-like_OxRdtase_N"/>
</dbReference>
<evidence type="ECO:0000256" key="1">
    <source>
        <dbReference type="ARBA" id="ARBA00010928"/>
    </source>
</evidence>
<evidence type="ECO:0000256" key="9">
    <source>
        <dbReference type="ARBA" id="ARBA00047423"/>
    </source>
</evidence>
<dbReference type="PANTHER" id="PTHR22604">
    <property type="entry name" value="OXIDOREDUCTASES"/>
    <property type="match status" value="1"/>
</dbReference>
<dbReference type="PANTHER" id="PTHR22604:SF105">
    <property type="entry name" value="TRANS-1,2-DIHYDROBENZENE-1,2-DIOL DEHYDROGENASE"/>
    <property type="match status" value="1"/>
</dbReference>
<dbReference type="Gene3D" id="3.40.50.720">
    <property type="entry name" value="NAD(P)-binding Rossmann-like Domain"/>
    <property type="match status" value="1"/>
</dbReference>
<evidence type="ECO:0000259" key="11">
    <source>
        <dbReference type="Pfam" id="PF01408"/>
    </source>
</evidence>
<evidence type="ECO:0000256" key="6">
    <source>
        <dbReference type="ARBA" id="ARBA00042926"/>
    </source>
</evidence>
<feature type="domain" description="GFO/IDH/MocA-like oxidoreductase" evidence="12">
    <location>
        <begin position="132"/>
        <end position="248"/>
    </location>
</feature>
<keyword evidence="14" id="KW-1185">Reference proteome</keyword>
<dbReference type="Proteomes" id="UP001479290">
    <property type="component" value="Unassembled WGS sequence"/>
</dbReference>
<dbReference type="EC" id="1.1.1.179" evidence="4"/>
<comment type="catalytic activity">
    <reaction evidence="10">
        <text>D-xylose + NADP(+) = D-xylono-1,5-lactone + NADPH + H(+)</text>
        <dbReference type="Rhea" id="RHEA:22000"/>
        <dbReference type="ChEBI" id="CHEBI:15378"/>
        <dbReference type="ChEBI" id="CHEBI:15867"/>
        <dbReference type="ChEBI" id="CHEBI:53455"/>
        <dbReference type="ChEBI" id="CHEBI:57783"/>
        <dbReference type="ChEBI" id="CHEBI:58349"/>
        <dbReference type="EC" id="1.1.1.179"/>
    </reaction>
</comment>
<evidence type="ECO:0000313" key="13">
    <source>
        <dbReference type="EMBL" id="KAK9959191.1"/>
    </source>
</evidence>
<proteinExistence type="inferred from homology"/>
<comment type="caution">
    <text evidence="13">The sequence shown here is derived from an EMBL/GenBank/DDBJ whole genome shotgun (WGS) entry which is preliminary data.</text>
</comment>
<comment type="similarity">
    <text evidence="1">Belongs to the Gfo/Idh/MocA family.</text>
</comment>
<dbReference type="EMBL" id="JAWDJR010000018">
    <property type="protein sequence ID" value="KAK9959191.1"/>
    <property type="molecule type" value="Genomic_DNA"/>
</dbReference>
<evidence type="ECO:0000256" key="5">
    <source>
        <dbReference type="ARBA" id="ARBA00040603"/>
    </source>
</evidence>
<dbReference type="GO" id="GO:0047837">
    <property type="term" value="F:D-xylose 1-dehydrogenase (NADP+) activity"/>
    <property type="evidence" value="ECO:0007669"/>
    <property type="project" value="UniProtKB-EC"/>
</dbReference>
<keyword evidence="2" id="KW-0560">Oxidoreductase</keyword>
<protein>
    <recommendedName>
        <fullName evidence="5">Trans-1,2-dihydrobenzene-1,2-diol dehydrogenase</fullName>
        <ecNumber evidence="4">1.1.1.179</ecNumber>
        <ecNumber evidence="3">1.3.1.20</ecNumber>
    </recommendedName>
    <alternativeName>
        <fullName evidence="8">D-xylose 1-dehydrogenase</fullName>
    </alternativeName>
    <alternativeName>
        <fullName evidence="7">D-xylose-NADP dehydrogenase</fullName>
    </alternativeName>
    <alternativeName>
        <fullName evidence="6">Dimeric dihydrodiol dehydrogenase</fullName>
    </alternativeName>
</protein>
<name>A0AAW1ZCL0_CULAL</name>
<evidence type="ECO:0000256" key="7">
    <source>
        <dbReference type="ARBA" id="ARBA00042988"/>
    </source>
</evidence>
<evidence type="ECO:0000313" key="14">
    <source>
        <dbReference type="Proteomes" id="UP001479290"/>
    </source>
</evidence>
<dbReference type="SUPFAM" id="SSF55347">
    <property type="entry name" value="Glyceraldehyde-3-phosphate dehydrogenase-like, C-terminal domain"/>
    <property type="match status" value="1"/>
</dbReference>
<dbReference type="Pfam" id="PF22725">
    <property type="entry name" value="GFO_IDH_MocA_C3"/>
    <property type="match status" value="1"/>
</dbReference>
<sequence>MATRWGICGAGNISHDFCVALKTLSNADHQIVAVAARNLERAKKFAKTHEIPNAYGSYNELVKDRNIDVVYIGILHTHHLQVGLLFLNAGKNVLCEKPFAMNLREVKQLVSAAKENNVFLMEAVWSRCFPVYAEVGRLLSENTIGEVKMVKVYFGLPLMDRTRTTDREQGGGALLDIGIYTLQFALMVFKGERPESIHATAVLLPSGADQSTVVVLKFSGNRMAICACTLSCLLPNDATICGTEGTIRVARPMHCPTTLEVNGKKTEFPLPEPALPLNFENSTGLRYEAEEVRRCLQKGLKESIKMSLTDSELLIEIMDEARRQIGVVYEQDSQ</sequence>
<evidence type="ECO:0000256" key="8">
    <source>
        <dbReference type="ARBA" id="ARBA00043025"/>
    </source>
</evidence>
<dbReference type="InterPro" id="IPR055170">
    <property type="entry name" value="GFO_IDH_MocA-like_dom"/>
</dbReference>
<dbReference type="GO" id="GO:0047115">
    <property type="term" value="F:trans-1,2-dihydrobenzene-1,2-diol dehydrogenase activity"/>
    <property type="evidence" value="ECO:0007669"/>
    <property type="project" value="UniProtKB-EC"/>
</dbReference>
<dbReference type="InterPro" id="IPR036291">
    <property type="entry name" value="NAD(P)-bd_dom_sf"/>
</dbReference>
<evidence type="ECO:0000256" key="2">
    <source>
        <dbReference type="ARBA" id="ARBA00023002"/>
    </source>
</evidence>
<dbReference type="EC" id="1.3.1.20" evidence="3"/>